<dbReference type="AlphaFoldDB" id="A0A6S7IBX0"/>
<name>A0A6S7IBX0_PARCT</name>
<proteinExistence type="predicted"/>
<protein>
    <submittedName>
        <fullName evidence="1">Uncharacterized protein</fullName>
    </submittedName>
</protein>
<evidence type="ECO:0000313" key="2">
    <source>
        <dbReference type="Proteomes" id="UP001152795"/>
    </source>
</evidence>
<comment type="caution">
    <text evidence="1">The sequence shown here is derived from an EMBL/GenBank/DDBJ whole genome shotgun (WGS) entry which is preliminary data.</text>
</comment>
<reference evidence="1" key="1">
    <citation type="submission" date="2020-04" db="EMBL/GenBank/DDBJ databases">
        <authorList>
            <person name="Alioto T."/>
            <person name="Alioto T."/>
            <person name="Gomez Garrido J."/>
        </authorList>
    </citation>
    <scope>NUCLEOTIDE SEQUENCE</scope>
    <source>
        <strain evidence="1">A484AB</strain>
    </source>
</reference>
<sequence length="154" mass="17120">MLKFSSGKFVAAYLDKEFTTLMLYCNADIFNCLGQDACIVLDVALTCSGCEAILEGFYSVIKVHAKSRGQSNKVLKERAVVDWALPHLLACPSTITKIGKLYTSGNQKLGILKHQSAAFFNVRERAARKYNVSKVVDRHATEPPRCQFLVVEDD</sequence>
<dbReference type="OrthoDB" id="10065482at2759"/>
<evidence type="ECO:0000313" key="1">
    <source>
        <dbReference type="EMBL" id="CAB4003831.1"/>
    </source>
</evidence>
<accession>A0A6S7IBX0</accession>
<gene>
    <name evidence="1" type="ORF">PACLA_8A010286</name>
</gene>
<keyword evidence="2" id="KW-1185">Reference proteome</keyword>
<dbReference type="Proteomes" id="UP001152795">
    <property type="component" value="Unassembled WGS sequence"/>
</dbReference>
<dbReference type="EMBL" id="CACRXK020004736">
    <property type="protein sequence ID" value="CAB4003831.1"/>
    <property type="molecule type" value="Genomic_DNA"/>
</dbReference>
<organism evidence="1 2">
    <name type="scientific">Paramuricea clavata</name>
    <name type="common">Red gorgonian</name>
    <name type="synonym">Violescent sea-whip</name>
    <dbReference type="NCBI Taxonomy" id="317549"/>
    <lineage>
        <taxon>Eukaryota</taxon>
        <taxon>Metazoa</taxon>
        <taxon>Cnidaria</taxon>
        <taxon>Anthozoa</taxon>
        <taxon>Octocorallia</taxon>
        <taxon>Malacalcyonacea</taxon>
        <taxon>Plexauridae</taxon>
        <taxon>Paramuricea</taxon>
    </lineage>
</organism>